<reference evidence="8" key="1">
    <citation type="submission" date="2018-12" db="EMBL/GenBank/DDBJ databases">
        <title>Tengunoibacter tsumagoiensis gen. nov., sp. nov., Dictyobacter kobayashii sp. nov., D. alpinus sp. nov., and D. joshuensis sp. nov. and description of Dictyobacteraceae fam. nov. within the order Ktedonobacterales isolated from Tengu-no-mugimeshi.</title>
        <authorList>
            <person name="Wang C.M."/>
            <person name="Zheng Y."/>
            <person name="Sakai Y."/>
            <person name="Toyoda A."/>
            <person name="Minakuchi Y."/>
            <person name="Abe K."/>
            <person name="Yokota A."/>
            <person name="Yabe S."/>
        </authorList>
    </citation>
    <scope>NUCLEOTIDE SEQUENCE [LARGE SCALE GENOMIC DNA]</scope>
    <source>
        <strain evidence="8">Uno11</strain>
    </source>
</reference>
<dbReference type="FunFam" id="1.10.40.30:FF:000002">
    <property type="entry name" value="Fumarate hydratase class II"/>
    <property type="match status" value="1"/>
</dbReference>
<evidence type="ECO:0000259" key="6">
    <source>
        <dbReference type="Pfam" id="PF10415"/>
    </source>
</evidence>
<comment type="subcellular location">
    <subcellularLocation>
        <location evidence="4">Cytoplasm</location>
    </subcellularLocation>
</comment>
<dbReference type="FunFam" id="1.10.275.10:FF:000001">
    <property type="entry name" value="Fumarate hydratase, mitochondrial"/>
    <property type="match status" value="1"/>
</dbReference>
<feature type="binding site" evidence="4">
    <location>
        <begin position="124"/>
        <end position="126"/>
    </location>
    <ligand>
        <name>substrate</name>
    </ligand>
</feature>
<comment type="catalytic activity">
    <reaction evidence="1">
        <text>L-aspartate = fumarate + NH4(+)</text>
        <dbReference type="Rhea" id="RHEA:16601"/>
        <dbReference type="ChEBI" id="CHEBI:28938"/>
        <dbReference type="ChEBI" id="CHEBI:29806"/>
        <dbReference type="ChEBI" id="CHEBI:29991"/>
        <dbReference type="EC" id="4.3.1.1"/>
    </reaction>
</comment>
<proteinExistence type="inferred from homology"/>
<keyword evidence="3 4" id="KW-0456">Lyase</keyword>
<dbReference type="SUPFAM" id="SSF48557">
    <property type="entry name" value="L-aspartase-like"/>
    <property type="match status" value="1"/>
</dbReference>
<dbReference type="CDD" id="cd01362">
    <property type="entry name" value="Fumarase_classII"/>
    <property type="match status" value="1"/>
</dbReference>
<dbReference type="Pfam" id="PF00206">
    <property type="entry name" value="Lyase_1"/>
    <property type="match status" value="1"/>
</dbReference>
<keyword evidence="4" id="KW-0963">Cytoplasm</keyword>
<dbReference type="GO" id="GO:0005737">
    <property type="term" value="C:cytoplasm"/>
    <property type="evidence" value="ECO:0007669"/>
    <property type="project" value="UniProtKB-SubCell"/>
</dbReference>
<dbReference type="InterPro" id="IPR024083">
    <property type="entry name" value="Fumarase/histidase_N"/>
</dbReference>
<evidence type="ECO:0000256" key="1">
    <source>
        <dbReference type="ARBA" id="ARBA00001494"/>
    </source>
</evidence>
<dbReference type="OrthoDB" id="9802809at2"/>
<comment type="pathway">
    <text evidence="4">Carbohydrate metabolism; tricarboxylic acid cycle; (S)-malate from fumarate: step 1/1.</text>
</comment>
<dbReference type="InterPro" id="IPR000362">
    <property type="entry name" value="Fumarate_lyase_fam"/>
</dbReference>
<accession>A0A402AP84</accession>
<dbReference type="InterPro" id="IPR005677">
    <property type="entry name" value="Fum_hydII"/>
</dbReference>
<dbReference type="InterPro" id="IPR018951">
    <property type="entry name" value="Fumarase_C_C"/>
</dbReference>
<dbReference type="PANTHER" id="PTHR11444:SF1">
    <property type="entry name" value="FUMARATE HYDRATASE, MITOCHONDRIAL"/>
    <property type="match status" value="1"/>
</dbReference>
<comment type="miscellaneous">
    <text evidence="4">There are 2 substrate-binding sites: the catalytic A site, and the non-catalytic B site that may play a role in the transfer of substrate or product between the active site and the solvent. Alternatively, the B site may bind allosteric effectors.</text>
</comment>
<feature type="active site" description="Proton donor/acceptor" evidence="4">
    <location>
        <position position="214"/>
    </location>
</feature>
<dbReference type="NCBIfam" id="TIGR00979">
    <property type="entry name" value="fumC_II"/>
    <property type="match status" value="1"/>
</dbReference>
<evidence type="ECO:0000313" key="8">
    <source>
        <dbReference type="Proteomes" id="UP000287188"/>
    </source>
</evidence>
<dbReference type="InterPro" id="IPR020557">
    <property type="entry name" value="Fumarate_lyase_CS"/>
</dbReference>
<comment type="caution">
    <text evidence="7">The sequence shown here is derived from an EMBL/GenBank/DDBJ whole genome shotgun (WGS) entry which is preliminary data.</text>
</comment>
<dbReference type="Proteomes" id="UP000287188">
    <property type="component" value="Unassembled WGS sequence"/>
</dbReference>
<evidence type="ECO:0000256" key="4">
    <source>
        <dbReference type="HAMAP-Rule" id="MF_00743"/>
    </source>
</evidence>
<comment type="function">
    <text evidence="4">Involved in the TCA cycle. Catalyzes the stereospecific interconversion of fumarate to L-malate.</text>
</comment>
<dbReference type="Gene3D" id="1.10.40.30">
    <property type="entry name" value="Fumarase/aspartase (C-terminal domain)"/>
    <property type="match status" value="1"/>
</dbReference>
<dbReference type="GO" id="GO:0006108">
    <property type="term" value="P:malate metabolic process"/>
    <property type="evidence" value="ECO:0007669"/>
    <property type="project" value="TreeGrafter"/>
</dbReference>
<dbReference type="EMBL" id="BIFS01000001">
    <property type="protein sequence ID" value="GCE20839.1"/>
    <property type="molecule type" value="Genomic_DNA"/>
</dbReference>
<feature type="domain" description="Fumarase C C-terminal" evidence="6">
    <location>
        <begin position="434"/>
        <end position="486"/>
    </location>
</feature>
<keyword evidence="4" id="KW-0816">Tricarboxylic acid cycle</keyword>
<dbReference type="NCBIfam" id="NF008909">
    <property type="entry name" value="PRK12273.1"/>
    <property type="match status" value="1"/>
</dbReference>
<sequence length="502" mass="54169">MTTSGKHTTRKEGQAATIRDLPIGIKATGTRQESDSMGTIEVPAERYWGAQTQRSLIHFSIGDDHMPREVYHAYGYVKKAAAIVNAETGKLSRDKATLISRVADEVIAGKLDSEFPLYVWQTGSGTQSNMNVNEVISNRAIQLVGGTLGSKDPIHPNDHVNMSQSSNDTFVTAMHIATVLELTNRLIPNVEGLIHAMWEKAKTWMDVVKIGRTHLQDATPLTVGQEWSGYVIQLKDALDLVKQSMNGLSRLAVGGTAVGTGINTLPDFGPKIAAEIAHLTGHPFVSAPNKFAAQGSLDAMVNASAALRALAVALMKIANDIRWLGSGPRAGFHELNLPSNEPGSSIMPGKVNPTQEEAMVMVCIQVIGNDTAVAIAGSQGNFELNAMRPIIINNVLHSARILGDACEKLRRYSIEGTTLNKDKISKYVNESLMLVTALSPVIGYDKASAIAHKALDDNTTLREAALKSGYISANDFDTIVVPAHMVGDPHKDLEETRNVLRQ</sequence>
<dbReference type="InterPro" id="IPR022761">
    <property type="entry name" value="Fumarate_lyase_N"/>
</dbReference>
<comment type="subunit">
    <text evidence="4">Homotetramer.</text>
</comment>
<feature type="active site" evidence="4">
    <location>
        <position position="344"/>
    </location>
</feature>
<dbReference type="UniPathway" id="UPA00223">
    <property type="reaction ID" value="UER01007"/>
</dbReference>
<dbReference type="GO" id="GO:0006106">
    <property type="term" value="P:fumarate metabolic process"/>
    <property type="evidence" value="ECO:0007669"/>
    <property type="project" value="InterPro"/>
</dbReference>
<feature type="binding site" description="in site B" evidence="4">
    <location>
        <begin position="155"/>
        <end position="158"/>
    </location>
    <ligand>
        <name>substrate</name>
    </ligand>
</feature>
<protein>
    <recommendedName>
        <fullName evidence="4">Fumarate hydratase class II</fullName>
        <shortName evidence="4">Fumarase C</shortName>
        <ecNumber evidence="4">4.2.1.2</ecNumber>
    </recommendedName>
    <alternativeName>
        <fullName evidence="4">Aerobic fumarase</fullName>
    </alternativeName>
    <alternativeName>
        <fullName evidence="4">Iron-independent fumarase</fullName>
    </alternativeName>
</protein>
<dbReference type="AlphaFoldDB" id="A0A402AP84"/>
<feature type="binding site" evidence="4">
    <location>
        <position position="213"/>
    </location>
    <ligand>
        <name>substrate</name>
    </ligand>
</feature>
<evidence type="ECO:0000256" key="2">
    <source>
        <dbReference type="ARBA" id="ARBA00009084"/>
    </source>
</evidence>
<evidence type="ECO:0000259" key="5">
    <source>
        <dbReference type="Pfam" id="PF00206"/>
    </source>
</evidence>
<comment type="catalytic activity">
    <reaction evidence="4">
        <text>(S)-malate = fumarate + H2O</text>
        <dbReference type="Rhea" id="RHEA:12460"/>
        <dbReference type="ChEBI" id="CHEBI:15377"/>
        <dbReference type="ChEBI" id="CHEBI:15589"/>
        <dbReference type="ChEBI" id="CHEBI:29806"/>
        <dbReference type="EC" id="4.2.1.2"/>
    </reaction>
</comment>
<dbReference type="GO" id="GO:0006099">
    <property type="term" value="P:tricarboxylic acid cycle"/>
    <property type="evidence" value="ECO:0007669"/>
    <property type="project" value="UniProtKB-UniRule"/>
</dbReference>
<dbReference type="RefSeq" id="WP_126554308.1">
    <property type="nucleotide sequence ID" value="NZ_BIFS01000001.1"/>
</dbReference>
<organism evidence="7 8">
    <name type="scientific">Dictyobacter kobayashii</name>
    <dbReference type="NCBI Taxonomy" id="2014872"/>
    <lineage>
        <taxon>Bacteria</taxon>
        <taxon>Bacillati</taxon>
        <taxon>Chloroflexota</taxon>
        <taxon>Ktedonobacteria</taxon>
        <taxon>Ktedonobacterales</taxon>
        <taxon>Dictyobacteraceae</taxon>
        <taxon>Dictyobacter</taxon>
    </lineage>
</organism>
<dbReference type="InterPro" id="IPR008948">
    <property type="entry name" value="L-Aspartase-like"/>
</dbReference>
<feature type="binding site" evidence="4">
    <location>
        <begin position="165"/>
        <end position="167"/>
    </location>
    <ligand>
        <name>substrate</name>
    </ligand>
</feature>
<dbReference type="HAMAP" id="MF_00743">
    <property type="entry name" value="FumaraseC"/>
    <property type="match status" value="1"/>
</dbReference>
<dbReference type="PANTHER" id="PTHR11444">
    <property type="entry name" value="ASPARTATEAMMONIA/ARGININOSUCCINATE/ADENYLOSUCCINATE LYASE"/>
    <property type="match status" value="1"/>
</dbReference>
<gene>
    <name evidence="7" type="primary">fumC_2</name>
    <name evidence="4" type="synonym">fumC</name>
    <name evidence="7" type="ORF">KDK_46390</name>
</gene>
<dbReference type="GO" id="GO:0004333">
    <property type="term" value="F:fumarate hydratase activity"/>
    <property type="evidence" value="ECO:0007669"/>
    <property type="project" value="UniProtKB-UniRule"/>
</dbReference>
<dbReference type="Pfam" id="PF10415">
    <property type="entry name" value="FumaraseC_C"/>
    <property type="match status" value="1"/>
</dbReference>
<keyword evidence="8" id="KW-1185">Reference proteome</keyword>
<dbReference type="PROSITE" id="PS00163">
    <property type="entry name" value="FUMARATE_LYASES"/>
    <property type="match status" value="1"/>
</dbReference>
<evidence type="ECO:0000256" key="3">
    <source>
        <dbReference type="ARBA" id="ARBA00023239"/>
    </source>
</evidence>
<feature type="binding site" evidence="4">
    <location>
        <position position="345"/>
    </location>
    <ligand>
        <name>substrate</name>
    </ligand>
</feature>
<feature type="domain" description="Fumarate lyase N-terminal" evidence="5">
    <location>
        <begin position="38"/>
        <end position="368"/>
    </location>
</feature>
<dbReference type="PRINTS" id="PR00149">
    <property type="entry name" value="FUMRATELYASE"/>
</dbReference>
<dbReference type="Gene3D" id="1.20.200.10">
    <property type="entry name" value="Fumarase/aspartase (Central domain)"/>
    <property type="match status" value="1"/>
</dbReference>
<dbReference type="FunFam" id="1.20.200.10:FF:000001">
    <property type="entry name" value="Fumarate hydratase, mitochondrial"/>
    <property type="match status" value="1"/>
</dbReference>
<dbReference type="Gene3D" id="1.10.275.10">
    <property type="entry name" value="Fumarase/aspartase (N-terminal domain)"/>
    <property type="match status" value="1"/>
</dbReference>
<evidence type="ECO:0000313" key="7">
    <source>
        <dbReference type="EMBL" id="GCE20839.1"/>
    </source>
</evidence>
<dbReference type="GO" id="GO:0008797">
    <property type="term" value="F:aspartate ammonia-lyase activity"/>
    <property type="evidence" value="ECO:0007669"/>
    <property type="project" value="UniProtKB-EC"/>
</dbReference>
<dbReference type="PRINTS" id="PR00145">
    <property type="entry name" value="ARGSUCLYASE"/>
</dbReference>
<dbReference type="EC" id="4.2.1.2" evidence="4"/>
<feature type="site" description="Important for catalytic activity" evidence="4">
    <location>
        <position position="357"/>
    </location>
</feature>
<feature type="binding site" evidence="4">
    <location>
        <begin position="350"/>
        <end position="352"/>
    </location>
    <ligand>
        <name>substrate</name>
    </ligand>
</feature>
<name>A0A402AP84_9CHLR</name>
<comment type="similarity">
    <text evidence="2 4">Belongs to the class-II fumarase/aspartase family. Fumarase subfamily.</text>
</comment>